<dbReference type="RefSeq" id="WP_013325769.1">
    <property type="nucleotide sequence ID" value="NC_014503.1"/>
</dbReference>
<dbReference type="AlphaFoldDB" id="E0UNW7"/>
<sequence>MAQDTLYVIGIGGTGAKCLEAILQMAGVGLFTEDQIKMLFVDADETNGNLERARGSLKIYRRGYDLLKSEQRACQWMQTELYSYTPDLWSPFGNTKINKDLESFFGYNNLIQNDPELGNLFDVLYTEDERKANLDVGFRGRPSIGAAIMSRLDLNNLDEQPWSSLIAQIKGDTGGSKKPKVFLCGSIFGGTGAAGLPTLGRLIDNKLNEENIRGSVKIACLFVLPYFQFQPTGKVANQEVYASCDQFLLNTEAALRYYRDQNQYFDKVYLLGNQNFSEYKFSIGKNTQRNEPHFIELYAALAARHFLLYAQKEQGKVVLASRQDGQKLSWGDLPEMAEVQANLVTGVRFAYVWLSNILPELMMAQKVGVAAFRRGAPWFEQFFNPEHGALGKLLDKKGQELPSLNDASEQQAIEIVTAWCEDYLRWVREIHECALGEIELFRTGPFKNFDGQIGGQYLRDLVLGDSREEGRKQQDEIQKIKEKLNPKALELAAPNTGTVGLAKALYVLCQW</sequence>
<evidence type="ECO:0000313" key="2">
    <source>
        <dbReference type="Proteomes" id="UP000008206"/>
    </source>
</evidence>
<accession>E0UNW7</accession>
<dbReference type="OrthoDB" id="505455at2"/>
<dbReference type="Proteomes" id="UP000008206">
    <property type="component" value="Plasmid Cy782204"/>
</dbReference>
<proteinExistence type="predicted"/>
<gene>
    <name evidence="1" type="ordered locus">Cyan7822_6702</name>
</gene>
<protein>
    <submittedName>
        <fullName evidence="1">Uncharacterized protein</fullName>
    </submittedName>
</protein>
<dbReference type="eggNOG" id="COG0206">
    <property type="taxonomic scope" value="Bacteria"/>
</dbReference>
<name>E0UNW7_GLOV7</name>
<dbReference type="HOGENOM" id="CLU_039825_0_0_3"/>
<keyword evidence="2" id="KW-1185">Reference proteome</keyword>
<evidence type="ECO:0000313" key="1">
    <source>
        <dbReference type="EMBL" id="ADN18647.1"/>
    </source>
</evidence>
<dbReference type="EMBL" id="CP002202">
    <property type="protein sequence ID" value="ADN18647.1"/>
    <property type="molecule type" value="Genomic_DNA"/>
</dbReference>
<keyword evidence="1" id="KW-0614">Plasmid</keyword>
<organism evidence="1 2">
    <name type="scientific">Gloeothece verrucosa (strain PCC 7822)</name>
    <name type="common">Cyanothece sp. (strain PCC 7822)</name>
    <dbReference type="NCBI Taxonomy" id="497965"/>
    <lineage>
        <taxon>Bacteria</taxon>
        <taxon>Bacillati</taxon>
        <taxon>Cyanobacteriota</taxon>
        <taxon>Cyanophyceae</taxon>
        <taxon>Oscillatoriophycideae</taxon>
        <taxon>Chroococcales</taxon>
        <taxon>Aphanothecaceae</taxon>
        <taxon>Gloeothece</taxon>
        <taxon>Gloeothece verrucosa</taxon>
    </lineage>
</organism>
<dbReference type="KEGG" id="cyj:Cyan7822_6702"/>
<reference evidence="2" key="1">
    <citation type="journal article" date="2011" name="MBio">
        <title>Novel metabolic attributes of the genus Cyanothece, comprising a group of unicellular nitrogen-fixing Cyanobacteria.</title>
        <authorList>
            <person name="Bandyopadhyay A."/>
            <person name="Elvitigala T."/>
            <person name="Welsh E."/>
            <person name="Stockel J."/>
            <person name="Liberton M."/>
            <person name="Min H."/>
            <person name="Sherman L.A."/>
            <person name="Pakrasi H.B."/>
        </authorList>
    </citation>
    <scope>NUCLEOTIDE SEQUENCE [LARGE SCALE GENOMIC DNA]</scope>
    <source>
        <strain evidence="2">PCC 7822</strain>
        <plasmid evidence="2">Cy782204</plasmid>
    </source>
</reference>
<geneLocation type="plasmid" evidence="1 2">
    <name>Cy782204</name>
</geneLocation>